<evidence type="ECO:0000256" key="1">
    <source>
        <dbReference type="SAM" id="MobiDB-lite"/>
    </source>
</evidence>
<keyword evidence="3" id="KW-1185">Reference proteome</keyword>
<evidence type="ECO:0000313" key="3">
    <source>
        <dbReference type="Proteomes" id="UP001165427"/>
    </source>
</evidence>
<evidence type="ECO:0000313" key="2">
    <source>
        <dbReference type="EMBL" id="MCJ8503066.1"/>
    </source>
</evidence>
<protein>
    <submittedName>
        <fullName evidence="2">Uncharacterized protein</fullName>
    </submittedName>
</protein>
<comment type="caution">
    <text evidence="2">The sequence shown here is derived from an EMBL/GenBank/DDBJ whole genome shotgun (WGS) entry which is preliminary data.</text>
</comment>
<reference evidence="2" key="1">
    <citation type="submission" date="2022-04" db="EMBL/GenBank/DDBJ databases">
        <title>Desulfatitalea alkaliphila sp. nov., a novel anaerobic sulfate-reducing bacterium isolated from terrestrial mud volcano, Taman Peninsula, Russia.</title>
        <authorList>
            <person name="Khomyakova M.A."/>
            <person name="Merkel A.Y."/>
            <person name="Slobodkin A.I."/>
        </authorList>
    </citation>
    <scope>NUCLEOTIDE SEQUENCE</scope>
    <source>
        <strain evidence="2">M08but</strain>
    </source>
</reference>
<name>A0AA41R8R2_9BACT</name>
<accession>A0AA41R8R2</accession>
<proteinExistence type="predicted"/>
<sequence>MVTITASITKALYRIAILLLTLSMLSGCGDGSTSSSDTNLSNPEIAATWDNGNWDQVNWQ</sequence>
<dbReference type="AlphaFoldDB" id="A0AA41R8R2"/>
<feature type="compositionally biased region" description="Low complexity" evidence="1">
    <location>
        <begin position="28"/>
        <end position="42"/>
    </location>
</feature>
<feature type="compositionally biased region" description="Polar residues" evidence="1">
    <location>
        <begin position="50"/>
        <end position="60"/>
    </location>
</feature>
<organism evidence="2 3">
    <name type="scientific">Desulfatitalea alkaliphila</name>
    <dbReference type="NCBI Taxonomy" id="2929485"/>
    <lineage>
        <taxon>Bacteria</taxon>
        <taxon>Pseudomonadati</taxon>
        <taxon>Thermodesulfobacteriota</taxon>
        <taxon>Desulfobacteria</taxon>
        <taxon>Desulfobacterales</taxon>
        <taxon>Desulfosarcinaceae</taxon>
        <taxon>Desulfatitalea</taxon>
    </lineage>
</organism>
<feature type="region of interest" description="Disordered" evidence="1">
    <location>
        <begin position="28"/>
        <end position="60"/>
    </location>
</feature>
<dbReference type="EMBL" id="JALJRB010000042">
    <property type="protein sequence ID" value="MCJ8503066.1"/>
    <property type="molecule type" value="Genomic_DNA"/>
</dbReference>
<gene>
    <name evidence="2" type="ORF">MRX98_21010</name>
</gene>
<dbReference type="RefSeq" id="WP_246914836.1">
    <property type="nucleotide sequence ID" value="NZ_JALJRB010000042.1"/>
</dbReference>
<dbReference type="Proteomes" id="UP001165427">
    <property type="component" value="Unassembled WGS sequence"/>
</dbReference>